<dbReference type="PANTHER" id="PTHR12521">
    <property type="entry name" value="PROTEIN C6ORF130"/>
    <property type="match status" value="1"/>
</dbReference>
<dbReference type="Proteomes" id="UP000005317">
    <property type="component" value="Unassembled WGS sequence"/>
</dbReference>
<keyword evidence="4" id="KW-1185">Reference proteome</keyword>
<protein>
    <submittedName>
        <fullName evidence="3">Appr-1-p processing domain protein</fullName>
    </submittedName>
</protein>
<feature type="domain" description="Macro" evidence="2">
    <location>
        <begin position="1"/>
        <end position="163"/>
    </location>
</feature>
<evidence type="ECO:0000313" key="3">
    <source>
        <dbReference type="EMBL" id="EIJ36971.1"/>
    </source>
</evidence>
<dbReference type="SUPFAM" id="SSF52949">
    <property type="entry name" value="Macro domain-like"/>
    <property type="match status" value="1"/>
</dbReference>
<dbReference type="RefSeq" id="WP_002710832.1">
    <property type="nucleotide sequence ID" value="NZ_JH651384.1"/>
</dbReference>
<comment type="catalytic activity">
    <reaction evidence="1">
        <text>an N-(ADP-alpha-D-ribosyl)-thymidine in DNA + H2O = a thymidine in DNA + ADP-D-ribose</text>
        <dbReference type="Rhea" id="RHEA:71655"/>
        <dbReference type="Rhea" id="RHEA-COMP:13556"/>
        <dbReference type="Rhea" id="RHEA-COMP:18051"/>
        <dbReference type="ChEBI" id="CHEBI:15377"/>
        <dbReference type="ChEBI" id="CHEBI:57967"/>
        <dbReference type="ChEBI" id="CHEBI:137386"/>
        <dbReference type="ChEBI" id="CHEBI:191199"/>
    </reaction>
    <physiologicalReaction direction="left-to-right" evidence="1">
        <dbReference type="Rhea" id="RHEA:71656"/>
    </physiologicalReaction>
</comment>
<dbReference type="PROSITE" id="PS51154">
    <property type="entry name" value="MACRO"/>
    <property type="match status" value="1"/>
</dbReference>
<dbReference type="Gene3D" id="3.40.220.10">
    <property type="entry name" value="Leucine Aminopeptidase, subunit E, domain 1"/>
    <property type="match status" value="1"/>
</dbReference>
<dbReference type="InterPro" id="IPR043472">
    <property type="entry name" value="Macro_dom-like"/>
</dbReference>
<dbReference type="OrthoDB" id="9780211at2"/>
<organism evidence="3 4">
    <name type="scientific">Thiothrix nivea (strain ATCC 35100 / DSM 5205 / JP2)</name>
    <dbReference type="NCBI Taxonomy" id="870187"/>
    <lineage>
        <taxon>Bacteria</taxon>
        <taxon>Pseudomonadati</taxon>
        <taxon>Pseudomonadota</taxon>
        <taxon>Gammaproteobacteria</taxon>
        <taxon>Thiotrichales</taxon>
        <taxon>Thiotrichaceae</taxon>
        <taxon>Thiothrix</taxon>
    </lineage>
</organism>
<dbReference type="InterPro" id="IPR002589">
    <property type="entry name" value="Macro_dom"/>
</dbReference>
<evidence type="ECO:0000256" key="1">
    <source>
        <dbReference type="ARBA" id="ARBA00035885"/>
    </source>
</evidence>
<dbReference type="InterPro" id="IPR050892">
    <property type="entry name" value="ADP-ribose_metab_enzymes"/>
</dbReference>
<dbReference type="GO" id="GO:0140291">
    <property type="term" value="P:peptidyl-glutamate ADP-deribosylation"/>
    <property type="evidence" value="ECO:0007669"/>
    <property type="project" value="TreeGrafter"/>
</dbReference>
<proteinExistence type="predicted"/>
<dbReference type="EMBL" id="JH651384">
    <property type="protein sequence ID" value="EIJ36971.1"/>
    <property type="molecule type" value="Genomic_DNA"/>
</dbReference>
<evidence type="ECO:0000259" key="2">
    <source>
        <dbReference type="PROSITE" id="PS51154"/>
    </source>
</evidence>
<reference evidence="4" key="1">
    <citation type="journal article" date="2011" name="Stand. Genomic Sci.">
        <title>Genome sequence of the filamentous, gliding Thiothrix nivea neotype strain (JP2(T)).</title>
        <authorList>
            <person name="Lapidus A."/>
            <person name="Nolan M."/>
            <person name="Lucas S."/>
            <person name="Glavina Del Rio T."/>
            <person name="Tice H."/>
            <person name="Cheng J.F."/>
            <person name="Tapia R."/>
            <person name="Han C."/>
            <person name="Goodwin L."/>
            <person name="Pitluck S."/>
            <person name="Liolios K."/>
            <person name="Pagani I."/>
            <person name="Ivanova N."/>
            <person name="Huntemann M."/>
            <person name="Mavromatis K."/>
            <person name="Mikhailova N."/>
            <person name="Pati A."/>
            <person name="Chen A."/>
            <person name="Palaniappan K."/>
            <person name="Land M."/>
            <person name="Brambilla E.M."/>
            <person name="Rohde M."/>
            <person name="Abt B."/>
            <person name="Verbarg S."/>
            <person name="Goker M."/>
            <person name="Bristow J."/>
            <person name="Eisen J.A."/>
            <person name="Markowitz V."/>
            <person name="Hugenholtz P."/>
            <person name="Kyrpides N.C."/>
            <person name="Klenk H.P."/>
            <person name="Woyke T."/>
        </authorList>
    </citation>
    <scope>NUCLEOTIDE SEQUENCE [LARGE SCALE GENOMIC DNA]</scope>
    <source>
        <strain evidence="4">ATCC 35100 / DSM 5205 / JP2</strain>
    </source>
</reference>
<name>A0A656HJ23_THINJ</name>
<dbReference type="AlphaFoldDB" id="A0A656HJ23"/>
<accession>A0A656HJ23</accession>
<dbReference type="Pfam" id="PF01661">
    <property type="entry name" value="Macro"/>
    <property type="match status" value="1"/>
</dbReference>
<dbReference type="SMART" id="SM00506">
    <property type="entry name" value="A1pp"/>
    <property type="match status" value="1"/>
</dbReference>
<sequence length="241" mass="27894">MAKIVEIRGNIFDSSCQTIVNTVNCVGVMGKGIAFEYRHRFPEMFKSYARLCENKQLHPGLLQLWTKSTPWILNFPTKNHWKYPSKIQYIESGLSKFAETYYARGITSIAFPELGTSSGGLKWAEVSNLMYKYLEPLNNLDIEIYHFDPNAKDTFFDTLFQKVHRFDLSDYKNYLNIPSQQSRIIRDAIESNKINTMLELQNLPGVGDKTFDKIYTFVNAEKVSQSNRLVTNSERQPSLNF</sequence>
<gene>
    <name evidence="3" type="ORF">Thini_4497</name>
</gene>
<dbReference type="PANTHER" id="PTHR12521:SF0">
    <property type="entry name" value="ADP-RIBOSE GLYCOHYDROLASE OARD1"/>
    <property type="match status" value="1"/>
</dbReference>
<evidence type="ECO:0000313" key="4">
    <source>
        <dbReference type="Proteomes" id="UP000005317"/>
    </source>
</evidence>